<dbReference type="AlphaFoldDB" id="A0A4R0RA09"/>
<dbReference type="InterPro" id="IPR032675">
    <property type="entry name" value="LRR_dom_sf"/>
</dbReference>
<comment type="caution">
    <text evidence="1">The sequence shown here is derived from an EMBL/GenBank/DDBJ whole genome shotgun (WGS) entry which is preliminary data.</text>
</comment>
<name>A0A4R0RA09_9APHY</name>
<dbReference type="SUPFAM" id="SSF52047">
    <property type="entry name" value="RNI-like"/>
    <property type="match status" value="1"/>
</dbReference>
<dbReference type="STRING" id="92696.A0A4R0RA09"/>
<evidence type="ECO:0000313" key="2">
    <source>
        <dbReference type="Proteomes" id="UP000292702"/>
    </source>
</evidence>
<keyword evidence="2" id="KW-1185">Reference proteome</keyword>
<dbReference type="EMBL" id="RWJN01000220">
    <property type="protein sequence ID" value="TCD64711.1"/>
    <property type="molecule type" value="Genomic_DNA"/>
</dbReference>
<reference evidence="1 2" key="1">
    <citation type="submission" date="2018-11" db="EMBL/GenBank/DDBJ databases">
        <title>Genome assembly of Steccherinum ochraceum LE-BIN_3174, the white-rot fungus of the Steccherinaceae family (The Residual Polyporoid clade, Polyporales, Basidiomycota).</title>
        <authorList>
            <person name="Fedorova T.V."/>
            <person name="Glazunova O.A."/>
            <person name="Landesman E.O."/>
            <person name="Moiseenko K.V."/>
            <person name="Psurtseva N.V."/>
            <person name="Savinova O.S."/>
            <person name="Shakhova N.V."/>
            <person name="Tyazhelova T.V."/>
            <person name="Vasina D.V."/>
        </authorList>
    </citation>
    <scope>NUCLEOTIDE SEQUENCE [LARGE SCALE GENOMIC DNA]</scope>
    <source>
        <strain evidence="1 2">LE-BIN_3174</strain>
    </source>
</reference>
<dbReference type="Proteomes" id="UP000292702">
    <property type="component" value="Unassembled WGS sequence"/>
</dbReference>
<evidence type="ECO:0000313" key="1">
    <source>
        <dbReference type="EMBL" id="TCD64711.1"/>
    </source>
</evidence>
<protein>
    <recommendedName>
        <fullName evidence="3">F-box domain-containing protein</fullName>
    </recommendedName>
</protein>
<dbReference type="OrthoDB" id="2757320at2759"/>
<evidence type="ECO:0008006" key="3">
    <source>
        <dbReference type="Google" id="ProtNLM"/>
    </source>
</evidence>
<accession>A0A4R0RA09</accession>
<proteinExistence type="predicted"/>
<organism evidence="1 2">
    <name type="scientific">Steccherinum ochraceum</name>
    <dbReference type="NCBI Taxonomy" id="92696"/>
    <lineage>
        <taxon>Eukaryota</taxon>
        <taxon>Fungi</taxon>
        <taxon>Dikarya</taxon>
        <taxon>Basidiomycota</taxon>
        <taxon>Agaricomycotina</taxon>
        <taxon>Agaricomycetes</taxon>
        <taxon>Polyporales</taxon>
        <taxon>Steccherinaceae</taxon>
        <taxon>Steccherinum</taxon>
    </lineage>
</organism>
<gene>
    <name evidence="1" type="ORF">EIP91_003754</name>
</gene>
<sequence>MHKIFRVQELVDLVVQNLAVAMTTQTYPLADDPSNVSYRMHLLSSDVKKDVKNLGQVGRIFREPCLNALWYHQEGIDDLLCMSSAIEAVSSSSGHMFSVSDQNQRNMPKLFRLARPLEPTDVPTLHFYASRIHQLCFPPGLYQTQQKIGTDQPLLLGQSKFVRGTILFSRLRSLAWMQDWTTQSSDLDFVLDTTGNSLVEMASWTVAYRSQAKFLAKMEKQHRHLTHLRLRTDLYGGTREQHRSATIEFFRTILPNARNLQELHLEDDFEQCFNVWDTLSSFPRLSSLSFRCLATSQELLDMIPTSPTPYRTLTSFIIHVDDSIFISQILEKVCFPNLHKLQLTFYMDCEVHALRRLLLAVTHACADSPLQSLVIDYECYKDDDDQVPEDPDAAEDVMKFDDLRPLLKYGTLEVLDLDVQCPWIMGDDAVYEIVRVWGPRLKTLKLDTEGGWSTTESITLKGLEHLALHCPRLTTLGIHFIGTPPRDMCSVYKQVDRNGTRWNEALRELAVSSSPLDPSSVNDMAMYLSCLFPNLAHIAPAYWLTRPMLWDTDIDAAGPDGPYKSWEMVQTMVPLIGLARRQERLLAAAVEN</sequence>
<dbReference type="Gene3D" id="3.80.10.10">
    <property type="entry name" value="Ribonuclease Inhibitor"/>
    <property type="match status" value="1"/>
</dbReference>